<sequence length="126" mass="15431">MSNEEGKEIDYFYNTKDEREHTLAELRSEMMMLRAMVADLSKKFEDERQYRLRSDFENEQKAVFARQQLEKEFNTKMTIREDDLKFQHQSVENSLREEIQELKIELKKTQESDEKQLQELKNNWMI</sequence>
<gene>
    <name evidence="2" type="ORF">OKIOD_LOCUS10078</name>
</gene>
<evidence type="ECO:0000313" key="2">
    <source>
        <dbReference type="EMBL" id="CAG5104535.1"/>
    </source>
</evidence>
<keyword evidence="3" id="KW-1185">Reference proteome</keyword>
<feature type="coiled-coil region" evidence="1">
    <location>
        <begin position="92"/>
        <end position="123"/>
    </location>
</feature>
<proteinExistence type="predicted"/>
<name>A0ABN7SSR5_OIKDI</name>
<dbReference type="EMBL" id="OU015566">
    <property type="protein sequence ID" value="CAG5104535.1"/>
    <property type="molecule type" value="Genomic_DNA"/>
</dbReference>
<evidence type="ECO:0000313" key="3">
    <source>
        <dbReference type="Proteomes" id="UP001158576"/>
    </source>
</evidence>
<accession>A0ABN7SSR5</accession>
<evidence type="ECO:0000256" key="1">
    <source>
        <dbReference type="SAM" id="Coils"/>
    </source>
</evidence>
<organism evidence="2 3">
    <name type="scientific">Oikopleura dioica</name>
    <name type="common">Tunicate</name>
    <dbReference type="NCBI Taxonomy" id="34765"/>
    <lineage>
        <taxon>Eukaryota</taxon>
        <taxon>Metazoa</taxon>
        <taxon>Chordata</taxon>
        <taxon>Tunicata</taxon>
        <taxon>Appendicularia</taxon>
        <taxon>Copelata</taxon>
        <taxon>Oikopleuridae</taxon>
        <taxon>Oikopleura</taxon>
    </lineage>
</organism>
<reference evidence="2 3" key="1">
    <citation type="submission" date="2021-04" db="EMBL/GenBank/DDBJ databases">
        <authorList>
            <person name="Bliznina A."/>
        </authorList>
    </citation>
    <scope>NUCLEOTIDE SEQUENCE [LARGE SCALE GENOMIC DNA]</scope>
</reference>
<dbReference type="Proteomes" id="UP001158576">
    <property type="component" value="Chromosome 1"/>
</dbReference>
<protein>
    <submittedName>
        <fullName evidence="2">Oidioi.mRNA.OKI2018_I69.chr1.g1313.t1.cds</fullName>
    </submittedName>
</protein>
<keyword evidence="1" id="KW-0175">Coiled coil</keyword>